<keyword evidence="8" id="KW-0732">Signal</keyword>
<dbReference type="GO" id="GO:0003796">
    <property type="term" value="F:lysozyme activity"/>
    <property type="evidence" value="ECO:0007669"/>
    <property type="project" value="UniProtKB-EC"/>
</dbReference>
<comment type="caution">
    <text evidence="10">The sequence shown here is derived from an EMBL/GenBank/DDBJ whole genome shotgun (WGS) entry which is preliminary data.</text>
</comment>
<dbReference type="PROSITE" id="PS51348">
    <property type="entry name" value="GLYCOSYL_HYDROL_F22_2"/>
    <property type="match status" value="1"/>
</dbReference>
<dbReference type="SUPFAM" id="SSF53955">
    <property type="entry name" value="Lysozyme-like"/>
    <property type="match status" value="1"/>
</dbReference>
<feature type="domain" description="Glycosyl hydrolases family 22 (GH22)" evidence="9">
    <location>
        <begin position="105"/>
        <end position="123"/>
    </location>
</feature>
<dbReference type="SMART" id="SM00263">
    <property type="entry name" value="LYZ1"/>
    <property type="match status" value="1"/>
</dbReference>
<proteinExistence type="inferred from homology"/>
<dbReference type="FunFam" id="1.10.530.10:FF:000001">
    <property type="entry name" value="Lysozyme C"/>
    <property type="match status" value="1"/>
</dbReference>
<protein>
    <recommendedName>
        <fullName evidence="3">lysozyme</fullName>
        <ecNumber evidence="3">3.2.1.17</ecNumber>
    </recommendedName>
</protein>
<dbReference type="EC" id="3.2.1.17" evidence="3"/>
<reference evidence="10 11" key="1">
    <citation type="submission" date="2018-04" db="EMBL/GenBank/DDBJ databases">
        <authorList>
            <person name="Zhang X."/>
            <person name="Yuan J."/>
            <person name="Li F."/>
            <person name="Xiang J."/>
        </authorList>
    </citation>
    <scope>NUCLEOTIDE SEQUENCE [LARGE SCALE GENOMIC DNA]</scope>
    <source>
        <tissue evidence="10">Muscle</tissue>
    </source>
</reference>
<name>A0A3R7QKF6_PENVA</name>
<keyword evidence="5" id="KW-1015">Disulfide bond</keyword>
<keyword evidence="6" id="KW-0326">Glycosidase</keyword>
<organism evidence="10 11">
    <name type="scientific">Penaeus vannamei</name>
    <name type="common">Whiteleg shrimp</name>
    <name type="synonym">Litopenaeus vannamei</name>
    <dbReference type="NCBI Taxonomy" id="6689"/>
    <lineage>
        <taxon>Eukaryota</taxon>
        <taxon>Metazoa</taxon>
        <taxon>Ecdysozoa</taxon>
        <taxon>Arthropoda</taxon>
        <taxon>Crustacea</taxon>
        <taxon>Multicrustacea</taxon>
        <taxon>Malacostraca</taxon>
        <taxon>Eumalacostraca</taxon>
        <taxon>Eucarida</taxon>
        <taxon>Decapoda</taxon>
        <taxon>Dendrobranchiata</taxon>
        <taxon>Penaeoidea</taxon>
        <taxon>Penaeidae</taxon>
        <taxon>Penaeus</taxon>
    </lineage>
</organism>
<dbReference type="Proteomes" id="UP000283509">
    <property type="component" value="Unassembled WGS sequence"/>
</dbReference>
<comment type="similarity">
    <text evidence="2 7">Belongs to the glycosyl hydrolase 22 family.</text>
</comment>
<gene>
    <name evidence="10" type="ORF">C7M84_025125</name>
</gene>
<evidence type="ECO:0000256" key="1">
    <source>
        <dbReference type="ARBA" id="ARBA00000632"/>
    </source>
</evidence>
<evidence type="ECO:0000256" key="7">
    <source>
        <dbReference type="RuleBase" id="RU004440"/>
    </source>
</evidence>
<dbReference type="PRINTS" id="PR00137">
    <property type="entry name" value="LYSOZYME"/>
</dbReference>
<feature type="chain" id="PRO_5018678502" description="lysozyme" evidence="8">
    <location>
        <begin position="34"/>
        <end position="247"/>
    </location>
</feature>
<keyword evidence="4" id="KW-0929">Antimicrobial</keyword>
<dbReference type="AlphaFoldDB" id="A0A3R7QKF6"/>
<accession>A0A3R7QKF6</accession>
<dbReference type="PANTHER" id="PTHR11407">
    <property type="entry name" value="LYSOZYME C"/>
    <property type="match status" value="1"/>
</dbReference>
<dbReference type="InterPro" id="IPR001916">
    <property type="entry name" value="Glyco_hydro_22"/>
</dbReference>
<keyword evidence="6" id="KW-0378">Hydrolase</keyword>
<dbReference type="InterPro" id="IPR023346">
    <property type="entry name" value="Lysozyme-like_dom_sf"/>
</dbReference>
<dbReference type="GO" id="GO:0031640">
    <property type="term" value="P:killing of cells of another organism"/>
    <property type="evidence" value="ECO:0007669"/>
    <property type="project" value="UniProtKB-KW"/>
</dbReference>
<evidence type="ECO:0000313" key="11">
    <source>
        <dbReference type="Proteomes" id="UP000283509"/>
    </source>
</evidence>
<dbReference type="PRINTS" id="PR00135">
    <property type="entry name" value="LYZLACT"/>
</dbReference>
<keyword evidence="11" id="KW-1185">Reference proteome</keyword>
<dbReference type="Pfam" id="PF00062">
    <property type="entry name" value="Lys"/>
    <property type="match status" value="1"/>
</dbReference>
<evidence type="ECO:0000256" key="3">
    <source>
        <dbReference type="ARBA" id="ARBA00012732"/>
    </source>
</evidence>
<dbReference type="STRING" id="6689.A0A3R7QKF6"/>
<dbReference type="GO" id="GO:0042742">
    <property type="term" value="P:defense response to bacterium"/>
    <property type="evidence" value="ECO:0007669"/>
    <property type="project" value="UniProtKB-KW"/>
</dbReference>
<dbReference type="Gene3D" id="1.10.530.10">
    <property type="match status" value="1"/>
</dbReference>
<dbReference type="InterPro" id="IPR000974">
    <property type="entry name" value="Glyco_hydro_22_lys"/>
</dbReference>
<sequence length="247" mass="27538">MNALPGDQVFGARPHIGDRTLALLLLAAVSVSAKIFEKCELASLLETKHQMPREDVKKWTCIAQYESTFNSAAINTANWDDSKDYGLFQLNNKYWCDDEFGKNVCGIPCSALLDDDLTDDLACARKVIKDTERWKGKGEGLTAWVAYVNRCQNRNLDEYISECWTGDATGSNIINIKNESPIESADTENEEVVGVSAGGDSPIINNVRVPIQYQVLPIFQPVPHVAYSSPIVMRNPYGYIYQHALQQ</sequence>
<dbReference type="EMBL" id="QCYY01000931">
    <property type="protein sequence ID" value="ROT81706.1"/>
    <property type="molecule type" value="Genomic_DNA"/>
</dbReference>
<evidence type="ECO:0000256" key="4">
    <source>
        <dbReference type="ARBA" id="ARBA00022638"/>
    </source>
</evidence>
<comment type="catalytic activity">
    <reaction evidence="1">
        <text>Hydrolysis of (1-&gt;4)-beta-linkages between N-acetylmuramic acid and N-acetyl-D-glucosamine residues in a peptidoglycan and between N-acetyl-D-glucosamine residues in chitodextrins.</text>
        <dbReference type="EC" id="3.2.1.17"/>
    </reaction>
</comment>
<evidence type="ECO:0000256" key="2">
    <source>
        <dbReference type="ARBA" id="ARBA00010859"/>
    </source>
</evidence>
<feature type="signal peptide" evidence="8">
    <location>
        <begin position="1"/>
        <end position="33"/>
    </location>
</feature>
<dbReference type="InterPro" id="IPR019799">
    <property type="entry name" value="Glyco_hydro_22_CS"/>
</dbReference>
<dbReference type="PANTHER" id="PTHR11407:SF63">
    <property type="entry name" value="LYSOZYME C"/>
    <property type="match status" value="1"/>
</dbReference>
<evidence type="ECO:0000256" key="8">
    <source>
        <dbReference type="SAM" id="SignalP"/>
    </source>
</evidence>
<evidence type="ECO:0000256" key="6">
    <source>
        <dbReference type="ARBA" id="ARBA00023295"/>
    </source>
</evidence>
<dbReference type="OrthoDB" id="17373at2759"/>
<evidence type="ECO:0000313" key="10">
    <source>
        <dbReference type="EMBL" id="ROT81706.1"/>
    </source>
</evidence>
<dbReference type="PROSITE" id="PS00128">
    <property type="entry name" value="GLYCOSYL_HYDROL_F22_1"/>
    <property type="match status" value="1"/>
</dbReference>
<evidence type="ECO:0000256" key="5">
    <source>
        <dbReference type="ARBA" id="ARBA00023157"/>
    </source>
</evidence>
<evidence type="ECO:0000259" key="9">
    <source>
        <dbReference type="PROSITE" id="PS00128"/>
    </source>
</evidence>
<keyword evidence="4" id="KW-0081">Bacteriolytic enzyme</keyword>
<reference evidence="10 11" key="2">
    <citation type="submission" date="2019-01" db="EMBL/GenBank/DDBJ databases">
        <title>The decoding of complex shrimp genome reveals the adaptation for benthos swimmer, frequently molting mechanism and breeding impact on genome.</title>
        <authorList>
            <person name="Sun Y."/>
            <person name="Gao Y."/>
            <person name="Yu Y."/>
        </authorList>
    </citation>
    <scope>NUCLEOTIDE SEQUENCE [LARGE SCALE GENOMIC DNA]</scope>
    <source>
        <tissue evidence="10">Muscle</tissue>
    </source>
</reference>
<dbReference type="CDD" id="cd16899">
    <property type="entry name" value="LYZ_C_invert"/>
    <property type="match status" value="1"/>
</dbReference>